<keyword evidence="1" id="KW-0175">Coiled coil</keyword>
<feature type="coiled-coil region" evidence="1">
    <location>
        <begin position="126"/>
        <end position="174"/>
    </location>
</feature>
<organism evidence="2 3">
    <name type="scientific">Dentiscutata erythropus</name>
    <dbReference type="NCBI Taxonomy" id="1348616"/>
    <lineage>
        <taxon>Eukaryota</taxon>
        <taxon>Fungi</taxon>
        <taxon>Fungi incertae sedis</taxon>
        <taxon>Mucoromycota</taxon>
        <taxon>Glomeromycotina</taxon>
        <taxon>Glomeromycetes</taxon>
        <taxon>Diversisporales</taxon>
        <taxon>Gigasporaceae</taxon>
        <taxon>Dentiscutata</taxon>
    </lineage>
</organism>
<dbReference type="OrthoDB" id="10556878at2759"/>
<protein>
    <submittedName>
        <fullName evidence="2">36_t:CDS:1</fullName>
    </submittedName>
</protein>
<gene>
    <name evidence="2" type="ORF">DERYTH_LOCUS9618</name>
</gene>
<evidence type="ECO:0000313" key="2">
    <source>
        <dbReference type="EMBL" id="CAG8640264.1"/>
    </source>
</evidence>
<comment type="caution">
    <text evidence="2">The sequence shown here is derived from an EMBL/GenBank/DDBJ whole genome shotgun (WGS) entry which is preliminary data.</text>
</comment>
<reference evidence="2" key="1">
    <citation type="submission" date="2021-06" db="EMBL/GenBank/DDBJ databases">
        <authorList>
            <person name="Kallberg Y."/>
            <person name="Tangrot J."/>
            <person name="Rosling A."/>
        </authorList>
    </citation>
    <scope>NUCLEOTIDE SEQUENCE</scope>
    <source>
        <strain evidence="2">MA453B</strain>
    </source>
</reference>
<evidence type="ECO:0000256" key="1">
    <source>
        <dbReference type="SAM" id="Coils"/>
    </source>
</evidence>
<keyword evidence="3" id="KW-1185">Reference proteome</keyword>
<dbReference type="Proteomes" id="UP000789405">
    <property type="component" value="Unassembled WGS sequence"/>
</dbReference>
<name>A0A9N9DM61_9GLOM</name>
<dbReference type="EMBL" id="CAJVPY010005305">
    <property type="protein sequence ID" value="CAG8640264.1"/>
    <property type="molecule type" value="Genomic_DNA"/>
</dbReference>
<dbReference type="AlphaFoldDB" id="A0A9N9DM61"/>
<proteinExistence type="predicted"/>
<evidence type="ECO:0000313" key="3">
    <source>
        <dbReference type="Proteomes" id="UP000789405"/>
    </source>
</evidence>
<sequence>MSSKDLCSENAQPRGIKRPHECIESSKEKRTRASVICEACKISRRKCHGWDSSVEPLVGCSECIRKNIICKLPNHCKVCKKKLIITGICPKCKENENDTVNVFRNIGYKQEMELLFKKLGENEAIVKKLKEQHEEDGKKIKKLEEDVKRLEEDFKNLEKKAEESNKEQNQSTVQQFDGLENDQNSYHNYLLESAPHESDLIGSNNMSSGTNSQIEVATLENYLKLYYSFDYASELSRDNEMSN</sequence>
<accession>A0A9N9DM61</accession>